<evidence type="ECO:0000256" key="3">
    <source>
        <dbReference type="ARBA" id="ARBA00022729"/>
    </source>
</evidence>
<feature type="non-terminal residue" evidence="8">
    <location>
        <position position="1"/>
    </location>
</feature>
<feature type="compositionally biased region" description="Polar residues" evidence="6">
    <location>
        <begin position="125"/>
        <end position="139"/>
    </location>
</feature>
<keyword evidence="4" id="KW-0712">Selenocysteine</keyword>
<accession>A0A147B9P3</accession>
<evidence type="ECO:0000259" key="7">
    <source>
        <dbReference type="Pfam" id="PF04592"/>
    </source>
</evidence>
<name>A0A147B9P3_9ACAR</name>
<dbReference type="GO" id="GO:0008430">
    <property type="term" value="F:selenium binding"/>
    <property type="evidence" value="ECO:0007669"/>
    <property type="project" value="InterPro"/>
</dbReference>
<dbReference type="InterPro" id="IPR007671">
    <property type="entry name" value="Selenoprotein-P_N"/>
</dbReference>
<reference evidence="8" key="1">
    <citation type="submission" date="2016-03" db="EMBL/GenBank/DDBJ databases">
        <title>Gut transcriptome analysis on engorged females of Ornithodoros mimon (Acari: Argasidae) and phylogenetic inferences of soft ticks.</title>
        <authorList>
            <person name="Landulfo G.A."/>
            <person name="Giovanni D."/>
            <person name="Carvalho E."/>
            <person name="Junqueira-de-Azevedo I."/>
            <person name="Patane J."/>
            <person name="Mendoca R."/>
            <person name="Barros-Battesti D."/>
        </authorList>
    </citation>
    <scope>NUCLEOTIDE SEQUENCE</scope>
    <source>
        <strain evidence="8">Females</strain>
        <tissue evidence="8">Gut</tissue>
    </source>
</reference>
<evidence type="ECO:0000256" key="5">
    <source>
        <dbReference type="ARBA" id="ARBA00023180"/>
    </source>
</evidence>
<dbReference type="PANTHER" id="PTHR10105">
    <property type="entry name" value="SELENOPROTEIN P"/>
    <property type="match status" value="1"/>
</dbReference>
<protein>
    <submittedName>
        <fullName evidence="8">Selenoprotein p</fullName>
    </submittedName>
</protein>
<dbReference type="EMBL" id="GEIB01000339">
    <property type="protein sequence ID" value="JAR87509.1"/>
    <property type="molecule type" value="Transcribed_RNA"/>
</dbReference>
<dbReference type="InterPro" id="IPR037941">
    <property type="entry name" value="SeP"/>
</dbReference>
<keyword evidence="3" id="KW-0732">Signal</keyword>
<feature type="compositionally biased region" description="Polar residues" evidence="6">
    <location>
        <begin position="80"/>
        <end position="101"/>
    </location>
</feature>
<proteinExistence type="predicted"/>
<comment type="subcellular location">
    <subcellularLocation>
        <location evidence="1">Secreted</location>
    </subcellularLocation>
</comment>
<dbReference type="GO" id="GO:0001887">
    <property type="term" value="P:selenium compound metabolic process"/>
    <property type="evidence" value="ECO:0007669"/>
    <property type="project" value="TreeGrafter"/>
</dbReference>
<dbReference type="PANTHER" id="PTHR10105:SF2">
    <property type="entry name" value="AGAP003297-PA"/>
    <property type="match status" value="1"/>
</dbReference>
<sequence length="234" mass="26557">ALTRRTTFPVLQDTSEQSLWSTLHGHKDDFFLYDRCGHLVYFLPFPLGLMPHRNNSITRQAILEAYSHSICGSDSACRANGTTASEEAPGSPSNAEDNQNTTTETVLWRVVHMVFGHNGPHHRSNSTPISPESTLSSGQDVVQMPDQCNSTAVNKSTCFDWPQERVHRVYHCCNRANPEERWSSSQCGSRLTRRRCAQLRPLLTCCPLFRQERDRQLSLLYGNLFFLEPRQMSG</sequence>
<feature type="region of interest" description="Disordered" evidence="6">
    <location>
        <begin position="119"/>
        <end position="139"/>
    </location>
</feature>
<organism evidence="8">
    <name type="scientific">Alectorobius mimon</name>
    <dbReference type="NCBI Taxonomy" id="360319"/>
    <lineage>
        <taxon>Eukaryota</taxon>
        <taxon>Metazoa</taxon>
        <taxon>Ecdysozoa</taxon>
        <taxon>Arthropoda</taxon>
        <taxon>Chelicerata</taxon>
        <taxon>Arachnida</taxon>
        <taxon>Acari</taxon>
        <taxon>Parasitiformes</taxon>
        <taxon>Ixodida</taxon>
        <taxon>Ixodoidea</taxon>
        <taxon>Argasidae</taxon>
        <taxon>Ornithodorinae</taxon>
        <taxon>Alectorobius</taxon>
    </lineage>
</organism>
<dbReference type="GO" id="GO:0005576">
    <property type="term" value="C:extracellular region"/>
    <property type="evidence" value="ECO:0007669"/>
    <property type="project" value="UniProtKB-SubCell"/>
</dbReference>
<feature type="region of interest" description="Disordered" evidence="6">
    <location>
        <begin position="78"/>
        <end position="101"/>
    </location>
</feature>
<keyword evidence="2" id="KW-0964">Secreted</keyword>
<keyword evidence="5" id="KW-0325">Glycoprotein</keyword>
<dbReference type="Pfam" id="PF04592">
    <property type="entry name" value="SelP_N"/>
    <property type="match status" value="1"/>
</dbReference>
<evidence type="ECO:0000256" key="4">
    <source>
        <dbReference type="ARBA" id="ARBA00022933"/>
    </source>
</evidence>
<feature type="domain" description="Selenoprotein P N-terminal" evidence="7">
    <location>
        <begin position="12"/>
        <end position="127"/>
    </location>
</feature>
<evidence type="ECO:0000256" key="1">
    <source>
        <dbReference type="ARBA" id="ARBA00004613"/>
    </source>
</evidence>
<evidence type="ECO:0000256" key="6">
    <source>
        <dbReference type="SAM" id="MobiDB-lite"/>
    </source>
</evidence>
<dbReference type="AlphaFoldDB" id="A0A147B9P3"/>
<evidence type="ECO:0000256" key="2">
    <source>
        <dbReference type="ARBA" id="ARBA00022525"/>
    </source>
</evidence>
<evidence type="ECO:0000313" key="8">
    <source>
        <dbReference type="EMBL" id="JAR87509.1"/>
    </source>
</evidence>